<evidence type="ECO:0000313" key="2">
    <source>
        <dbReference type="Proteomes" id="UP000594262"/>
    </source>
</evidence>
<dbReference type="Proteomes" id="UP000594262">
    <property type="component" value="Unplaced"/>
</dbReference>
<protein>
    <submittedName>
        <fullName evidence="1">Uncharacterized protein</fullName>
    </submittedName>
</protein>
<dbReference type="EnsemblMetazoa" id="CLYHEMT001541.1">
    <property type="protein sequence ID" value="CLYHEMP001541.1"/>
    <property type="gene ID" value="CLYHEMG001541"/>
</dbReference>
<accession>A0A7M5WIE4</accession>
<sequence length="363" mass="42431">MKLPKKAKALAIISFCFQKEIIFFNIQLFSFFKTRKTIIKEVVKDIQKQNNETIVTRVLGTRTSYATHDENRKLTSHETYQSCLDRTTKQKKRSVLNHAGNIANYVFDEKVFDKVKSFPPRTTINYKKLAEDYNLKHRITNKVPGHRGQIMEAILDQSDIDMSQFEKALNSGPRFRRAKRKILDTNIAVPSDESSEQIQNRMRSYIESGEYKAGEMIVPQQYERLIIKDGVVTTEVIEISGRKFVLDDIREKLLAKHSNYMRVKPDLYYDEMTMENLKFELEVRLKEKLDDTKDASYLKNLHRTRSFACWHDTSCVSNASHFLVLVHVLYDEALFYTDDEYAANSNGKDTPIITYIQIKFFIV</sequence>
<reference evidence="1" key="1">
    <citation type="submission" date="2021-01" db="UniProtKB">
        <authorList>
            <consortium name="EnsemblMetazoa"/>
        </authorList>
    </citation>
    <scope>IDENTIFICATION</scope>
</reference>
<dbReference type="AlphaFoldDB" id="A0A7M5WIE4"/>
<name>A0A7M5WIE4_9CNID</name>
<dbReference type="OrthoDB" id="5980153at2759"/>
<proteinExistence type="predicted"/>
<keyword evidence="2" id="KW-1185">Reference proteome</keyword>
<evidence type="ECO:0000313" key="1">
    <source>
        <dbReference type="EnsemblMetazoa" id="CLYHEMP001541.1"/>
    </source>
</evidence>
<organism evidence="1 2">
    <name type="scientific">Clytia hemisphaerica</name>
    <dbReference type="NCBI Taxonomy" id="252671"/>
    <lineage>
        <taxon>Eukaryota</taxon>
        <taxon>Metazoa</taxon>
        <taxon>Cnidaria</taxon>
        <taxon>Hydrozoa</taxon>
        <taxon>Hydroidolina</taxon>
        <taxon>Leptothecata</taxon>
        <taxon>Obeliida</taxon>
        <taxon>Clytiidae</taxon>
        <taxon>Clytia</taxon>
    </lineage>
</organism>